<name>A0A3L6EQK7_MAIZE</name>
<organism evidence="1 2">
    <name type="scientific">Zea mays</name>
    <name type="common">Maize</name>
    <dbReference type="NCBI Taxonomy" id="4577"/>
    <lineage>
        <taxon>Eukaryota</taxon>
        <taxon>Viridiplantae</taxon>
        <taxon>Streptophyta</taxon>
        <taxon>Embryophyta</taxon>
        <taxon>Tracheophyta</taxon>
        <taxon>Spermatophyta</taxon>
        <taxon>Magnoliopsida</taxon>
        <taxon>Liliopsida</taxon>
        <taxon>Poales</taxon>
        <taxon>Poaceae</taxon>
        <taxon>PACMAD clade</taxon>
        <taxon>Panicoideae</taxon>
        <taxon>Andropogonodae</taxon>
        <taxon>Andropogoneae</taxon>
        <taxon>Tripsacinae</taxon>
        <taxon>Zea</taxon>
    </lineage>
</organism>
<reference evidence="1 2" key="1">
    <citation type="journal article" date="2018" name="Nat. Genet.">
        <title>Extensive intraspecific gene order and gene structural variations between Mo17 and other maize genomes.</title>
        <authorList>
            <person name="Sun S."/>
            <person name="Zhou Y."/>
            <person name="Chen J."/>
            <person name="Shi J."/>
            <person name="Zhao H."/>
            <person name="Zhao H."/>
            <person name="Song W."/>
            <person name="Zhang M."/>
            <person name="Cui Y."/>
            <person name="Dong X."/>
            <person name="Liu H."/>
            <person name="Ma X."/>
            <person name="Jiao Y."/>
            <person name="Wang B."/>
            <person name="Wei X."/>
            <person name="Stein J.C."/>
            <person name="Glaubitz J.C."/>
            <person name="Lu F."/>
            <person name="Yu G."/>
            <person name="Liang C."/>
            <person name="Fengler K."/>
            <person name="Li B."/>
            <person name="Rafalski A."/>
            <person name="Schnable P.S."/>
            <person name="Ware D.H."/>
            <person name="Buckler E.S."/>
            <person name="Lai J."/>
        </authorList>
    </citation>
    <scope>NUCLEOTIDE SEQUENCE [LARGE SCALE GENOMIC DNA]</scope>
    <source>
        <strain evidence="2">cv. Missouri 17</strain>
        <tissue evidence="1">Seedling</tissue>
    </source>
</reference>
<sequence length="83" mass="8804">MARTVPATAFLCQAGCDHVVIFPFMAKGHMLLLLHFATTLSAQHGRLRVTLVTTPGNVAFAQSRLPASVGLVALSFPSFPPLS</sequence>
<dbReference type="AlphaFoldDB" id="A0A3L6EQK7"/>
<accession>A0A3L6EQK7</accession>
<keyword evidence="1" id="KW-0808">Transferase</keyword>
<evidence type="ECO:0000313" key="2">
    <source>
        <dbReference type="Proteomes" id="UP000251960"/>
    </source>
</evidence>
<gene>
    <name evidence="1" type="primary">GLT3</name>
    <name evidence="1" type="ORF">Zm00014a_039947</name>
</gene>
<dbReference type="GO" id="GO:0016740">
    <property type="term" value="F:transferase activity"/>
    <property type="evidence" value="ECO:0007669"/>
    <property type="project" value="UniProtKB-KW"/>
</dbReference>
<dbReference type="SUPFAM" id="SSF53756">
    <property type="entry name" value="UDP-Glycosyltransferase/glycogen phosphorylase"/>
    <property type="match status" value="1"/>
</dbReference>
<evidence type="ECO:0000313" key="1">
    <source>
        <dbReference type="EMBL" id="PWZ22948.1"/>
    </source>
</evidence>
<dbReference type="Gene3D" id="3.40.50.2000">
    <property type="entry name" value="Glycogen Phosphorylase B"/>
    <property type="match status" value="1"/>
</dbReference>
<comment type="caution">
    <text evidence="1">The sequence shown here is derived from an EMBL/GenBank/DDBJ whole genome shotgun (WGS) entry which is preliminary data.</text>
</comment>
<proteinExistence type="predicted"/>
<protein>
    <submittedName>
        <fullName evidence="1">Crocetin glucosyltransferase 3</fullName>
    </submittedName>
</protein>
<dbReference type="EMBL" id="NCVQ01000006">
    <property type="protein sequence ID" value="PWZ22948.1"/>
    <property type="molecule type" value="Genomic_DNA"/>
</dbReference>
<dbReference type="Proteomes" id="UP000251960">
    <property type="component" value="Chromosome 5"/>
</dbReference>
<dbReference type="ExpressionAtlas" id="A0A3L6EQK7">
    <property type="expression patterns" value="baseline"/>
</dbReference>